<dbReference type="NCBIfam" id="NF009222">
    <property type="entry name" value="PRK12570.1"/>
    <property type="match status" value="1"/>
</dbReference>
<evidence type="ECO:0000313" key="6">
    <source>
        <dbReference type="Proteomes" id="UP000280668"/>
    </source>
</evidence>
<organism evidence="5 6">
    <name type="scientific">Bogoriella caseilytica</name>
    <dbReference type="NCBI Taxonomy" id="56055"/>
    <lineage>
        <taxon>Bacteria</taxon>
        <taxon>Bacillati</taxon>
        <taxon>Actinomycetota</taxon>
        <taxon>Actinomycetes</taxon>
        <taxon>Micrococcales</taxon>
        <taxon>Bogoriellaceae</taxon>
        <taxon>Bogoriella</taxon>
    </lineage>
</organism>
<comment type="pathway">
    <text evidence="3">Amino-sugar metabolism; N-acetylmuramate degradation.</text>
</comment>
<dbReference type="SUPFAM" id="SSF53697">
    <property type="entry name" value="SIS domain"/>
    <property type="match status" value="1"/>
</dbReference>
<comment type="similarity">
    <text evidence="3">Belongs to the GCKR-like family. MurNAc-6-P etherase subfamily.</text>
</comment>
<evidence type="ECO:0000256" key="2">
    <source>
        <dbReference type="ARBA" id="ARBA00023277"/>
    </source>
</evidence>
<dbReference type="PROSITE" id="PS51464">
    <property type="entry name" value="SIS"/>
    <property type="match status" value="1"/>
</dbReference>
<dbReference type="GO" id="GO:0009254">
    <property type="term" value="P:peptidoglycan turnover"/>
    <property type="evidence" value="ECO:0007669"/>
    <property type="project" value="TreeGrafter"/>
</dbReference>
<evidence type="ECO:0000313" key="5">
    <source>
        <dbReference type="EMBL" id="ROR73878.1"/>
    </source>
</evidence>
<feature type="active site" evidence="3">
    <location>
        <position position="122"/>
    </location>
</feature>
<evidence type="ECO:0000259" key="4">
    <source>
        <dbReference type="PROSITE" id="PS51464"/>
    </source>
</evidence>
<feature type="active site" description="Proton donor" evidence="3">
    <location>
        <position position="91"/>
    </location>
</feature>
<dbReference type="Pfam" id="PF22645">
    <property type="entry name" value="GKRP_SIS_N"/>
    <property type="match status" value="1"/>
</dbReference>
<dbReference type="UniPathway" id="UPA00342"/>
<proteinExistence type="inferred from homology"/>
<dbReference type="PANTHER" id="PTHR10088:SF4">
    <property type="entry name" value="GLUCOKINASE REGULATORY PROTEIN"/>
    <property type="match status" value="1"/>
</dbReference>
<evidence type="ECO:0000256" key="3">
    <source>
        <dbReference type="HAMAP-Rule" id="MF_00068"/>
    </source>
</evidence>
<dbReference type="Proteomes" id="UP000280668">
    <property type="component" value="Unassembled WGS sequence"/>
</dbReference>
<dbReference type="NCBIfam" id="NF003915">
    <property type="entry name" value="PRK05441.1"/>
    <property type="match status" value="1"/>
</dbReference>
<keyword evidence="2 3" id="KW-0119">Carbohydrate metabolism</keyword>
<dbReference type="InterPro" id="IPR000408">
    <property type="entry name" value="Reg_chr_condens"/>
</dbReference>
<dbReference type="InterPro" id="IPR046348">
    <property type="entry name" value="SIS_dom_sf"/>
</dbReference>
<dbReference type="GO" id="GO:0097173">
    <property type="term" value="P:N-acetylmuramic acid catabolic process"/>
    <property type="evidence" value="ECO:0007669"/>
    <property type="project" value="UniProtKB-UniPathway"/>
</dbReference>
<dbReference type="InterPro" id="IPR001347">
    <property type="entry name" value="SIS_dom"/>
</dbReference>
<dbReference type="PROSITE" id="PS01272">
    <property type="entry name" value="GCKR"/>
    <property type="match status" value="1"/>
</dbReference>
<dbReference type="PROSITE" id="PS50012">
    <property type="entry name" value="RCC1_3"/>
    <property type="match status" value="1"/>
</dbReference>
<dbReference type="EC" id="4.2.1.126" evidence="3"/>
<dbReference type="AlphaFoldDB" id="A0A3N2BF42"/>
<dbReference type="HAMAP" id="MF_00068">
    <property type="entry name" value="MurQ"/>
    <property type="match status" value="1"/>
</dbReference>
<dbReference type="RefSeq" id="WP_123304245.1">
    <property type="nucleotide sequence ID" value="NZ_RKHK01000001.1"/>
</dbReference>
<dbReference type="GO" id="GO:0046348">
    <property type="term" value="P:amino sugar catabolic process"/>
    <property type="evidence" value="ECO:0007669"/>
    <property type="project" value="InterPro"/>
</dbReference>
<dbReference type="PANTHER" id="PTHR10088">
    <property type="entry name" value="GLUCOKINASE REGULATORY PROTEIN"/>
    <property type="match status" value="1"/>
</dbReference>
<name>A0A3N2BF42_9MICO</name>
<sequence length="309" mass="31732">MTEISTTGPRLEALATEAVDDRYADLDTRPVLGVLQAMNDAEASVPAAVAGALPHLARLVEATAEALRGGGRLFYVGAGTSGRLGILDASECPPTFHTDPQTVQALIAGGQQAVFAAVEAAEDSADAGVADIRSCSVGPRDVVVGIAASGRTPYVLGAVTAAREAGALTAGVSCNVGSPLGNAVDYPIEVEVGPEVVAGSTRLKAGSATKQILNMISTAVMVRNGKTYGNLMVDVSVTNAKLRDRGERLVMRITGADRDEAARALTEAGDKVKLAAVMLSREVSRPEAEALLEAAEGRLRAVLDRIDGS</sequence>
<dbReference type="EMBL" id="RKHK01000001">
    <property type="protein sequence ID" value="ROR73878.1"/>
    <property type="molecule type" value="Genomic_DNA"/>
</dbReference>
<dbReference type="GO" id="GO:0097367">
    <property type="term" value="F:carbohydrate derivative binding"/>
    <property type="evidence" value="ECO:0007669"/>
    <property type="project" value="InterPro"/>
</dbReference>
<dbReference type="GO" id="GO:0016835">
    <property type="term" value="F:carbon-oxygen lyase activity"/>
    <property type="evidence" value="ECO:0007669"/>
    <property type="project" value="UniProtKB-UniRule"/>
</dbReference>
<evidence type="ECO:0000256" key="1">
    <source>
        <dbReference type="ARBA" id="ARBA00023239"/>
    </source>
</evidence>
<dbReference type="CDD" id="cd05007">
    <property type="entry name" value="SIS_Etherase"/>
    <property type="match status" value="1"/>
</dbReference>
<feature type="domain" description="SIS" evidence="4">
    <location>
        <begin position="63"/>
        <end position="226"/>
    </location>
</feature>
<dbReference type="InterPro" id="IPR040190">
    <property type="entry name" value="MURQ/GCKR"/>
</dbReference>
<reference evidence="5 6" key="1">
    <citation type="submission" date="2018-11" db="EMBL/GenBank/DDBJ databases">
        <title>Sequencing the genomes of 1000 actinobacteria strains.</title>
        <authorList>
            <person name="Klenk H.-P."/>
        </authorList>
    </citation>
    <scope>NUCLEOTIDE SEQUENCE [LARGE SCALE GENOMIC DNA]</scope>
    <source>
        <strain evidence="5 6">DSM 11294</strain>
    </source>
</reference>
<comment type="catalytic activity">
    <reaction evidence="3">
        <text>N-acetyl-D-muramate 6-phosphate + H2O = N-acetyl-D-glucosamine 6-phosphate + (R)-lactate</text>
        <dbReference type="Rhea" id="RHEA:26410"/>
        <dbReference type="ChEBI" id="CHEBI:15377"/>
        <dbReference type="ChEBI" id="CHEBI:16004"/>
        <dbReference type="ChEBI" id="CHEBI:57513"/>
        <dbReference type="ChEBI" id="CHEBI:58722"/>
        <dbReference type="EC" id="4.2.1.126"/>
    </reaction>
</comment>
<protein>
    <recommendedName>
        <fullName evidence="3">N-acetylmuramic acid 6-phosphate etherase</fullName>
        <shortName evidence="3">MurNAc-6-P etherase</shortName>
        <ecNumber evidence="3">4.2.1.126</ecNumber>
    </recommendedName>
    <alternativeName>
        <fullName evidence="3">N-acetylmuramic acid 6-phosphate hydrolase</fullName>
    </alternativeName>
    <alternativeName>
        <fullName evidence="3">N-acetylmuramic acid 6-phosphate lyase</fullName>
    </alternativeName>
</protein>
<dbReference type="Gene3D" id="3.40.50.10490">
    <property type="entry name" value="Glucose-6-phosphate isomerase like protein, domain 1"/>
    <property type="match status" value="1"/>
</dbReference>
<dbReference type="FunFam" id="3.40.50.10490:FF:000014">
    <property type="entry name" value="N-acetylmuramic acid 6-phosphate etherase"/>
    <property type="match status" value="1"/>
</dbReference>
<dbReference type="NCBIfam" id="TIGR00274">
    <property type="entry name" value="N-acetylmuramic acid 6-phosphate etherase"/>
    <property type="match status" value="1"/>
</dbReference>
<keyword evidence="1 3" id="KW-0456">Lyase</keyword>
<dbReference type="InterPro" id="IPR005488">
    <property type="entry name" value="Etherase_MurQ"/>
</dbReference>
<comment type="caution">
    <text evidence="5">The sequence shown here is derived from an EMBL/GenBank/DDBJ whole genome shotgun (WGS) entry which is preliminary data.</text>
</comment>
<comment type="function">
    <text evidence="3">Specifically catalyzes the cleavage of the D-lactyl ether substituent of MurNAc 6-phosphate, producing GlcNAc 6-phosphate and D-lactate.</text>
</comment>
<dbReference type="Gene3D" id="1.10.8.1080">
    <property type="match status" value="1"/>
</dbReference>
<dbReference type="GO" id="GO:0016803">
    <property type="term" value="F:ether hydrolase activity"/>
    <property type="evidence" value="ECO:0007669"/>
    <property type="project" value="TreeGrafter"/>
</dbReference>
<accession>A0A3N2BF42</accession>
<comment type="subunit">
    <text evidence="3">Homodimer.</text>
</comment>
<dbReference type="OrthoDB" id="9813395at2"/>
<gene>
    <name evidence="3" type="primary">murQ</name>
    <name evidence="5" type="ORF">EDD31_2271</name>
</gene>
<dbReference type="InterPro" id="IPR005486">
    <property type="entry name" value="Glucokinase_regulatory_CS"/>
</dbReference>
<keyword evidence="6" id="KW-1185">Reference proteome</keyword>
<comment type="miscellaneous">
    <text evidence="3">A lyase-type mechanism (elimination/hydration) is suggested for the cleavage of the lactyl ether bond of MurNAc 6-phosphate, with the formation of an alpha,beta-unsaturated aldehyde intermediate with (E)-stereochemistry, followed by the syn addition of water to give product.</text>
</comment>